<dbReference type="PANTHER" id="PTHR11081:SF8">
    <property type="entry name" value="EXONUCLEASE 1"/>
    <property type="match status" value="1"/>
</dbReference>
<evidence type="ECO:0000256" key="2">
    <source>
        <dbReference type="ARBA" id="ARBA00010563"/>
    </source>
</evidence>
<dbReference type="GO" id="GO:0017108">
    <property type="term" value="F:5'-flap endonuclease activity"/>
    <property type="evidence" value="ECO:0007669"/>
    <property type="project" value="TreeGrafter"/>
</dbReference>
<dbReference type="FunFam" id="1.10.150.20:FF:000011">
    <property type="entry name" value="exonuclease 1"/>
    <property type="match status" value="1"/>
</dbReference>
<dbReference type="AlphaFoldDB" id="A0A821T171"/>
<dbReference type="InterPro" id="IPR008918">
    <property type="entry name" value="HhH2"/>
</dbReference>
<evidence type="ECO:0000256" key="13">
    <source>
        <dbReference type="ARBA" id="ARBA00022881"/>
    </source>
</evidence>
<evidence type="ECO:0000256" key="8">
    <source>
        <dbReference type="ARBA" id="ARBA00022763"/>
    </source>
</evidence>
<dbReference type="SMART" id="SM00279">
    <property type="entry name" value="HhH2"/>
    <property type="match status" value="1"/>
</dbReference>
<organism evidence="21 22">
    <name type="scientific">Pieris macdunnoughi</name>
    <dbReference type="NCBI Taxonomy" id="345717"/>
    <lineage>
        <taxon>Eukaryota</taxon>
        <taxon>Metazoa</taxon>
        <taxon>Ecdysozoa</taxon>
        <taxon>Arthropoda</taxon>
        <taxon>Hexapoda</taxon>
        <taxon>Insecta</taxon>
        <taxon>Pterygota</taxon>
        <taxon>Neoptera</taxon>
        <taxon>Endopterygota</taxon>
        <taxon>Lepidoptera</taxon>
        <taxon>Glossata</taxon>
        <taxon>Ditrysia</taxon>
        <taxon>Papilionoidea</taxon>
        <taxon>Pieridae</taxon>
        <taxon>Pierinae</taxon>
        <taxon>Pieris</taxon>
    </lineage>
</organism>
<dbReference type="PANTHER" id="PTHR11081">
    <property type="entry name" value="FLAP ENDONUCLEASE FAMILY MEMBER"/>
    <property type="match status" value="1"/>
</dbReference>
<evidence type="ECO:0000256" key="10">
    <source>
        <dbReference type="ARBA" id="ARBA00022801"/>
    </source>
</evidence>
<keyword evidence="10 17" id="KW-0378">Hydrolase</keyword>
<dbReference type="GO" id="GO:0035312">
    <property type="term" value="F:5'-3' DNA exonuclease activity"/>
    <property type="evidence" value="ECO:0007669"/>
    <property type="project" value="UniProtKB-UniRule"/>
</dbReference>
<feature type="region of interest" description="Disordered" evidence="18">
    <location>
        <begin position="540"/>
        <end position="585"/>
    </location>
</feature>
<keyword evidence="8 17" id="KW-0227">DNA damage</keyword>
<comment type="function">
    <text evidence="17">5'-&gt;3' double-stranded DNA exonuclease which may also possess a cryptic 3'-&gt;5' double-stranded DNA exonuclease activity. Functions in DNA mismatch repair.</text>
</comment>
<keyword evidence="22" id="KW-1185">Reference proteome</keyword>
<keyword evidence="5 17" id="KW-0540">Nuclease</keyword>
<dbReference type="OrthoDB" id="26491at2759"/>
<dbReference type="CDD" id="cd09908">
    <property type="entry name" value="H3TH_EXO1"/>
    <property type="match status" value="1"/>
</dbReference>
<evidence type="ECO:0000256" key="16">
    <source>
        <dbReference type="ARBA" id="ARBA00023242"/>
    </source>
</evidence>
<dbReference type="FunFam" id="3.40.50.1010:FF:000002">
    <property type="entry name" value="Exonuclease 1, putative"/>
    <property type="match status" value="1"/>
</dbReference>
<keyword evidence="6 17" id="KW-0479">Metal-binding</keyword>
<evidence type="ECO:0000256" key="6">
    <source>
        <dbReference type="ARBA" id="ARBA00022723"/>
    </source>
</evidence>
<dbReference type="GO" id="GO:0046872">
    <property type="term" value="F:metal ion binding"/>
    <property type="evidence" value="ECO:0007669"/>
    <property type="project" value="UniProtKB-UniRule"/>
</dbReference>
<evidence type="ECO:0000256" key="5">
    <source>
        <dbReference type="ARBA" id="ARBA00022722"/>
    </source>
</evidence>
<evidence type="ECO:0000313" key="21">
    <source>
        <dbReference type="EMBL" id="CAF4865293.1"/>
    </source>
</evidence>
<keyword evidence="7" id="KW-0255">Endonuclease</keyword>
<feature type="domain" description="XPG N-terminal" evidence="20">
    <location>
        <begin position="1"/>
        <end position="99"/>
    </location>
</feature>
<accession>A0A821T171</accession>
<protein>
    <recommendedName>
        <fullName evidence="3 17">Exonuclease 1</fullName>
        <ecNumber evidence="17">3.1.-.-</ecNumber>
    </recommendedName>
</protein>
<dbReference type="SUPFAM" id="SSF47807">
    <property type="entry name" value="5' to 3' exonuclease, C-terminal subdomain"/>
    <property type="match status" value="1"/>
</dbReference>
<evidence type="ECO:0000256" key="17">
    <source>
        <dbReference type="RuleBase" id="RU910737"/>
    </source>
</evidence>
<dbReference type="GO" id="GO:0006310">
    <property type="term" value="P:DNA recombination"/>
    <property type="evidence" value="ECO:0007669"/>
    <property type="project" value="TreeGrafter"/>
</dbReference>
<dbReference type="SMART" id="SM00485">
    <property type="entry name" value="XPGN"/>
    <property type="match status" value="1"/>
</dbReference>
<dbReference type="InterPro" id="IPR036279">
    <property type="entry name" value="5-3_exonuclease_C_sf"/>
</dbReference>
<dbReference type="Pfam" id="PF00752">
    <property type="entry name" value="XPG_N"/>
    <property type="match status" value="1"/>
</dbReference>
<comment type="caution">
    <text evidence="21">The sequence shown here is derived from an EMBL/GenBank/DDBJ whole genome shotgun (WGS) entry which is preliminary data.</text>
</comment>
<evidence type="ECO:0000259" key="20">
    <source>
        <dbReference type="SMART" id="SM00485"/>
    </source>
</evidence>
<evidence type="ECO:0000256" key="12">
    <source>
        <dbReference type="ARBA" id="ARBA00022842"/>
    </source>
</evidence>
<dbReference type="Gene3D" id="3.40.50.1010">
    <property type="entry name" value="5'-nuclease"/>
    <property type="match status" value="1"/>
</dbReference>
<feature type="compositionally biased region" description="Polar residues" evidence="18">
    <location>
        <begin position="504"/>
        <end position="522"/>
    </location>
</feature>
<proteinExistence type="inferred from homology"/>
<dbReference type="Proteomes" id="UP000663880">
    <property type="component" value="Unassembled WGS sequence"/>
</dbReference>
<dbReference type="PROSITE" id="PS00841">
    <property type="entry name" value="XPG_1"/>
    <property type="match status" value="1"/>
</dbReference>
<keyword evidence="12 17" id="KW-0460">Magnesium</keyword>
<dbReference type="GO" id="GO:0006298">
    <property type="term" value="P:mismatch repair"/>
    <property type="evidence" value="ECO:0007669"/>
    <property type="project" value="TreeGrafter"/>
</dbReference>
<evidence type="ECO:0000259" key="19">
    <source>
        <dbReference type="SMART" id="SM00484"/>
    </source>
</evidence>
<reference evidence="21" key="1">
    <citation type="submission" date="2021-02" db="EMBL/GenBank/DDBJ databases">
        <authorList>
            <person name="Steward A R."/>
        </authorList>
    </citation>
    <scope>NUCLEOTIDE SEQUENCE</scope>
</reference>
<dbReference type="SUPFAM" id="SSF88723">
    <property type="entry name" value="PIN domain-like"/>
    <property type="match status" value="1"/>
</dbReference>
<comment type="subcellular location">
    <subcellularLocation>
        <location evidence="1 17">Nucleus</location>
    </subcellularLocation>
</comment>
<dbReference type="PROSITE" id="PS00842">
    <property type="entry name" value="XPG_2"/>
    <property type="match status" value="1"/>
</dbReference>
<keyword evidence="9 17" id="KW-0228">DNA excision</keyword>
<feature type="region of interest" description="Disordered" evidence="18">
    <location>
        <begin position="500"/>
        <end position="522"/>
    </location>
</feature>
<evidence type="ECO:0000256" key="9">
    <source>
        <dbReference type="ARBA" id="ARBA00022769"/>
    </source>
</evidence>
<dbReference type="PRINTS" id="PR00853">
    <property type="entry name" value="XPGRADSUPER"/>
</dbReference>
<dbReference type="InterPro" id="IPR006084">
    <property type="entry name" value="XPG/Rad2"/>
</dbReference>
<dbReference type="InterPro" id="IPR044752">
    <property type="entry name" value="PIN-like_EXO1"/>
</dbReference>
<dbReference type="EC" id="3.1.-.-" evidence="17"/>
<dbReference type="InterPro" id="IPR029060">
    <property type="entry name" value="PIN-like_dom_sf"/>
</dbReference>
<keyword evidence="15 17" id="KW-0234">DNA repair</keyword>
<dbReference type="SMART" id="SM00484">
    <property type="entry name" value="XPGI"/>
    <property type="match status" value="1"/>
</dbReference>
<keyword evidence="13 17" id="KW-0267">Excision nuclease</keyword>
<comment type="similarity">
    <text evidence="2 17">Belongs to the XPG/RAD2 endonuclease family. EXO1 subfamily.</text>
</comment>
<dbReference type="InterPro" id="IPR037315">
    <property type="entry name" value="EXO1_H3TH"/>
</dbReference>
<evidence type="ECO:0000256" key="7">
    <source>
        <dbReference type="ARBA" id="ARBA00022759"/>
    </source>
</evidence>
<keyword evidence="14 17" id="KW-0238">DNA-binding</keyword>
<evidence type="ECO:0000256" key="14">
    <source>
        <dbReference type="ARBA" id="ARBA00023125"/>
    </source>
</evidence>
<feature type="domain" description="XPG-I" evidence="19">
    <location>
        <begin position="138"/>
        <end position="206"/>
    </location>
</feature>
<comment type="cofactor">
    <cofactor evidence="17">
        <name>Mg(2+)</name>
        <dbReference type="ChEBI" id="CHEBI:18420"/>
    </cofactor>
    <text evidence="17">Binds 2 magnesium ions per subunit. They probably participate in the reaction catalyzed by the enzyme. May bind an additional third magnesium ion after substrate binding.</text>
</comment>
<dbReference type="Gene3D" id="1.10.150.20">
    <property type="entry name" value="5' to 3' exonuclease, C-terminal subdomain"/>
    <property type="match status" value="1"/>
</dbReference>
<gene>
    <name evidence="21" type="ORF">PMACD_LOCUS8270</name>
</gene>
<evidence type="ECO:0000256" key="4">
    <source>
        <dbReference type="ARBA" id="ARBA00022553"/>
    </source>
</evidence>
<sequence>MGITGLIPFIEKASRRANVSEFSGSTVAIDSYCWLHKGAFACADKLVRGEETDMHIRYCLKYVTMLLSRNIKPILVFDGRHLPAKAMTELKRRESRDISKKRAAELLSLGKIDEARSYIRRSVDITHAMALSLIKECRKRNVDCIVAPYEADSQLAYLNIKNIAQLVITEDSDLILFGCTKVLFKMDLDGTGTLVETAKLPLVMKCPIEKYSFDKFRQMCIMSGCDYLSSLPGIGLAKARQFVTATQDPNFANALRKLPSFFNRSNLVVTDEYRENFLKAEATFRHQYVYDPIERNMCRLEDPDDADVELALCVNAGELLDPKTAFQLALGNLDPFTLKKMDDWDPDNRDISKDIKRSNWKEQPVSSHPSIWDPGFHNFLNQTCPWRKEKESILSLIGPRKKVVNLVTKFVPETQDQDESLSIETLSNMYCIEPANKKQRVTDSPTHDTVLTEITSTSPILENKARSFKKRLLANNSVLKKLSRFPRTFLDDDLIESKFFKSDSPGSNESNECSPGKNLNENNSVQTVCVKSGLVISSDNSDDSALGDSEQLENSQKENSPVKVRTSPILQSPRNPFKKLVQDSQDSVIDAEDFMPTTSQMHLVESPPKEANPFSQFSYTSTQTNKQTKKSTCRVPGLKKTVPNNQPTLLSKFGFQKKPVLRR</sequence>
<evidence type="ECO:0000256" key="18">
    <source>
        <dbReference type="SAM" id="MobiDB-lite"/>
    </source>
</evidence>
<name>A0A821T171_9NEOP</name>
<keyword evidence="4" id="KW-0597">Phosphoprotein</keyword>
<evidence type="ECO:0000256" key="1">
    <source>
        <dbReference type="ARBA" id="ARBA00004123"/>
    </source>
</evidence>
<keyword evidence="11 17" id="KW-0269">Exonuclease</keyword>
<evidence type="ECO:0000256" key="15">
    <source>
        <dbReference type="ARBA" id="ARBA00023204"/>
    </source>
</evidence>
<dbReference type="InterPro" id="IPR006085">
    <property type="entry name" value="XPG_DNA_repair_N"/>
</dbReference>
<keyword evidence="16 17" id="KW-0539">Nucleus</keyword>
<feature type="region of interest" description="Disordered" evidence="18">
    <location>
        <begin position="604"/>
        <end position="650"/>
    </location>
</feature>
<dbReference type="CDD" id="cd09857">
    <property type="entry name" value="PIN_EXO1"/>
    <property type="match status" value="1"/>
</dbReference>
<evidence type="ECO:0000256" key="3">
    <source>
        <dbReference type="ARBA" id="ARBA00020324"/>
    </source>
</evidence>
<dbReference type="GO" id="GO:0003677">
    <property type="term" value="F:DNA binding"/>
    <property type="evidence" value="ECO:0007669"/>
    <property type="project" value="UniProtKB-UniRule"/>
</dbReference>
<evidence type="ECO:0000256" key="11">
    <source>
        <dbReference type="ARBA" id="ARBA00022839"/>
    </source>
</evidence>
<dbReference type="InterPro" id="IPR019974">
    <property type="entry name" value="XPG_CS"/>
</dbReference>
<evidence type="ECO:0000313" key="22">
    <source>
        <dbReference type="Proteomes" id="UP000663880"/>
    </source>
</evidence>
<dbReference type="InterPro" id="IPR006086">
    <property type="entry name" value="XPG-I_dom"/>
</dbReference>
<dbReference type="Pfam" id="PF00867">
    <property type="entry name" value="XPG_I"/>
    <property type="match status" value="1"/>
</dbReference>
<dbReference type="GO" id="GO:0005634">
    <property type="term" value="C:nucleus"/>
    <property type="evidence" value="ECO:0007669"/>
    <property type="project" value="UniProtKB-SubCell"/>
</dbReference>
<dbReference type="EMBL" id="CAJOBZ010000021">
    <property type="protein sequence ID" value="CAF4865293.1"/>
    <property type="molecule type" value="Genomic_DNA"/>
</dbReference>